<dbReference type="GO" id="GO:0031267">
    <property type="term" value="F:small GTPase binding"/>
    <property type="evidence" value="ECO:0007669"/>
    <property type="project" value="TreeGrafter"/>
</dbReference>
<feature type="compositionally biased region" description="Basic and acidic residues" evidence="4">
    <location>
        <begin position="468"/>
        <end position="478"/>
    </location>
</feature>
<feature type="region of interest" description="Disordered" evidence="4">
    <location>
        <begin position="456"/>
        <end position="478"/>
    </location>
</feature>
<dbReference type="STRING" id="670386.D3B563"/>
<sequence length="496" mass="56462">MNDNDSQMMDIDHEDYDDDQDSIYICKYIKNQRNIDQCLWFALRDEELRLGTLLTLTSSNLRACMSTFPWYFQSVNTLEIIVSDIYVFSESIGTLLASLDSRSRLTSLDLSMTNLEPEDMTFIVDSLINNQSKPQLKKLNLQSNPLKNEGISLLCKLLDQSNSIQELILQCCEAEDGLELLGDIIGKNNQSLQYLDWSYNPSDYNNVMSLSSGVRLNDILETLLLRGCEIEGSGAYSLGDTVGVNQTLTKLDISDNRFGDGATTNLAKKLALNHSLTHLDISGNGFTCDSFNHLFSALHSHPTLTYLNLSRNDISTLDLINLTDIFQSNKKLDTLVMNDYNHFSNIHPLIDILSFNSSLESLNLFRNSLELESLITLLHFILKIPFRLQTTTCQLSIAQQMNVTRSAHILNYINITPKSKLSSDSYTKLNTLIKQSQSKITIFFYNMSHKNKKEEEIKLESESETDSDTYRKSKEEEFRDEQMKCNSVVLNKKILN</sequence>
<dbReference type="GO" id="GO:0048471">
    <property type="term" value="C:perinuclear region of cytoplasm"/>
    <property type="evidence" value="ECO:0007669"/>
    <property type="project" value="TreeGrafter"/>
</dbReference>
<keyword evidence="1" id="KW-0343">GTPase activation</keyword>
<dbReference type="PROSITE" id="PS51450">
    <property type="entry name" value="LRR"/>
    <property type="match status" value="1"/>
</dbReference>
<protein>
    <submittedName>
        <fullName evidence="5">Uncharacterized protein</fullName>
    </submittedName>
</protein>
<dbReference type="InterPro" id="IPR032675">
    <property type="entry name" value="LRR_dom_sf"/>
</dbReference>
<organism evidence="5 6">
    <name type="scientific">Heterostelium pallidum (strain ATCC 26659 / Pp 5 / PN500)</name>
    <name type="common">Cellular slime mold</name>
    <name type="synonym">Polysphondylium pallidum</name>
    <dbReference type="NCBI Taxonomy" id="670386"/>
    <lineage>
        <taxon>Eukaryota</taxon>
        <taxon>Amoebozoa</taxon>
        <taxon>Evosea</taxon>
        <taxon>Eumycetozoa</taxon>
        <taxon>Dictyostelia</taxon>
        <taxon>Acytosteliales</taxon>
        <taxon>Acytosteliaceae</taxon>
        <taxon>Heterostelium</taxon>
    </lineage>
</organism>
<dbReference type="SMART" id="SM00368">
    <property type="entry name" value="LRR_RI"/>
    <property type="match status" value="6"/>
</dbReference>
<reference evidence="5 6" key="1">
    <citation type="journal article" date="2011" name="Genome Res.">
        <title>Phylogeny-wide analysis of social amoeba genomes highlights ancient origins for complex intercellular communication.</title>
        <authorList>
            <person name="Heidel A.J."/>
            <person name="Lawal H.M."/>
            <person name="Felder M."/>
            <person name="Schilde C."/>
            <person name="Helps N.R."/>
            <person name="Tunggal B."/>
            <person name="Rivero F."/>
            <person name="John U."/>
            <person name="Schleicher M."/>
            <person name="Eichinger L."/>
            <person name="Platzer M."/>
            <person name="Noegel A.A."/>
            <person name="Schaap P."/>
            <person name="Gloeckner G."/>
        </authorList>
    </citation>
    <scope>NUCLEOTIDE SEQUENCE [LARGE SCALE GENOMIC DNA]</scope>
    <source>
        <strain evidence="6">ATCC 26659 / Pp 5 / PN500</strain>
    </source>
</reference>
<dbReference type="GO" id="GO:0005829">
    <property type="term" value="C:cytosol"/>
    <property type="evidence" value="ECO:0007669"/>
    <property type="project" value="TreeGrafter"/>
</dbReference>
<keyword evidence="3" id="KW-0677">Repeat</keyword>
<dbReference type="SUPFAM" id="SSF52047">
    <property type="entry name" value="RNI-like"/>
    <property type="match status" value="1"/>
</dbReference>
<evidence type="ECO:0000256" key="2">
    <source>
        <dbReference type="ARBA" id="ARBA00022614"/>
    </source>
</evidence>
<comment type="caution">
    <text evidence="5">The sequence shown here is derived from an EMBL/GenBank/DDBJ whole genome shotgun (WGS) entry which is preliminary data.</text>
</comment>
<dbReference type="Pfam" id="PF13516">
    <property type="entry name" value="LRR_6"/>
    <property type="match status" value="4"/>
</dbReference>
<evidence type="ECO:0000256" key="3">
    <source>
        <dbReference type="ARBA" id="ARBA00022737"/>
    </source>
</evidence>
<dbReference type="PANTHER" id="PTHR24113">
    <property type="entry name" value="RAN GTPASE-ACTIVATING PROTEIN 1"/>
    <property type="match status" value="1"/>
</dbReference>
<name>D3B563_HETP5</name>
<accession>D3B563</accession>
<keyword evidence="2" id="KW-0433">Leucine-rich repeat</keyword>
<dbReference type="Gene3D" id="3.80.10.10">
    <property type="entry name" value="Ribonuclease Inhibitor"/>
    <property type="match status" value="1"/>
</dbReference>
<dbReference type="InterPro" id="IPR001611">
    <property type="entry name" value="Leu-rich_rpt"/>
</dbReference>
<keyword evidence="6" id="KW-1185">Reference proteome</keyword>
<dbReference type="GO" id="GO:0005634">
    <property type="term" value="C:nucleus"/>
    <property type="evidence" value="ECO:0007669"/>
    <property type="project" value="TreeGrafter"/>
</dbReference>
<gene>
    <name evidence="5" type="ORF">PPL_03575</name>
</gene>
<dbReference type="OMA" id="HANGCIK"/>
<dbReference type="AlphaFoldDB" id="D3B563"/>
<dbReference type="GO" id="GO:0006913">
    <property type="term" value="P:nucleocytoplasmic transport"/>
    <property type="evidence" value="ECO:0007669"/>
    <property type="project" value="TreeGrafter"/>
</dbReference>
<evidence type="ECO:0000256" key="1">
    <source>
        <dbReference type="ARBA" id="ARBA00022468"/>
    </source>
</evidence>
<evidence type="ECO:0000313" key="6">
    <source>
        <dbReference type="Proteomes" id="UP000001396"/>
    </source>
</evidence>
<dbReference type="InterPro" id="IPR027038">
    <property type="entry name" value="RanGap"/>
</dbReference>
<evidence type="ECO:0000313" key="5">
    <source>
        <dbReference type="EMBL" id="EFA83428.1"/>
    </source>
</evidence>
<dbReference type="PANTHER" id="PTHR24113:SF12">
    <property type="entry name" value="RAN GTPASE-ACTIVATING PROTEIN 1"/>
    <property type="match status" value="1"/>
</dbReference>
<dbReference type="RefSeq" id="XP_020435545.1">
    <property type="nucleotide sequence ID" value="XM_020574503.1"/>
</dbReference>
<dbReference type="GO" id="GO:0005096">
    <property type="term" value="F:GTPase activator activity"/>
    <property type="evidence" value="ECO:0007669"/>
    <property type="project" value="UniProtKB-KW"/>
</dbReference>
<dbReference type="EMBL" id="ADBJ01000015">
    <property type="protein sequence ID" value="EFA83428.1"/>
    <property type="molecule type" value="Genomic_DNA"/>
</dbReference>
<proteinExistence type="predicted"/>
<dbReference type="InParanoid" id="D3B563"/>
<dbReference type="Proteomes" id="UP000001396">
    <property type="component" value="Unassembled WGS sequence"/>
</dbReference>
<evidence type="ECO:0000256" key="4">
    <source>
        <dbReference type="SAM" id="MobiDB-lite"/>
    </source>
</evidence>
<dbReference type="GeneID" id="31359062"/>